<evidence type="ECO:0000313" key="3">
    <source>
        <dbReference type="EMBL" id="PRY29096.1"/>
    </source>
</evidence>
<comment type="caution">
    <text evidence="3">The sequence shown here is derived from an EMBL/GenBank/DDBJ whole genome shotgun (WGS) entry which is preliminary data.</text>
</comment>
<gene>
    <name evidence="3" type="ORF">CLV58_12735</name>
</gene>
<feature type="transmembrane region" description="Helical" evidence="1">
    <location>
        <begin position="326"/>
        <end position="344"/>
    </location>
</feature>
<protein>
    <submittedName>
        <fullName evidence="3">Peptidoglycan/LPS O-acetylase OafA/YrhL</fullName>
    </submittedName>
</protein>
<evidence type="ECO:0000259" key="2">
    <source>
        <dbReference type="Pfam" id="PF01757"/>
    </source>
</evidence>
<dbReference type="GO" id="GO:0000271">
    <property type="term" value="P:polysaccharide biosynthetic process"/>
    <property type="evidence" value="ECO:0007669"/>
    <property type="project" value="TreeGrafter"/>
</dbReference>
<keyword evidence="1" id="KW-1133">Transmembrane helix</keyword>
<dbReference type="InterPro" id="IPR050879">
    <property type="entry name" value="Acyltransferase_3"/>
</dbReference>
<feature type="transmembrane region" description="Helical" evidence="1">
    <location>
        <begin position="163"/>
        <end position="182"/>
    </location>
</feature>
<dbReference type="GO" id="GO:0016020">
    <property type="term" value="C:membrane"/>
    <property type="evidence" value="ECO:0007669"/>
    <property type="project" value="TreeGrafter"/>
</dbReference>
<feature type="transmembrane region" description="Helical" evidence="1">
    <location>
        <begin position="36"/>
        <end position="58"/>
    </location>
</feature>
<dbReference type="RefSeq" id="WP_170108773.1">
    <property type="nucleotide sequence ID" value="NZ_PVTE01000027.1"/>
</dbReference>
<feature type="transmembrane region" description="Helical" evidence="1">
    <location>
        <begin position="79"/>
        <end position="99"/>
    </location>
</feature>
<dbReference type="Pfam" id="PF01757">
    <property type="entry name" value="Acyl_transf_3"/>
    <property type="match status" value="1"/>
</dbReference>
<dbReference type="EMBL" id="PVTE01000027">
    <property type="protein sequence ID" value="PRY29096.1"/>
    <property type="molecule type" value="Genomic_DNA"/>
</dbReference>
<evidence type="ECO:0000256" key="1">
    <source>
        <dbReference type="SAM" id="Phobius"/>
    </source>
</evidence>
<sequence length="371" mass="41606">MRIDQLTITRFAAAILLVLFHTAATGLNTDSLVGRILLAGNSAVSFFFVLSGFILVVSSGRGGQLPTRIAKGRFWRNRFARIYPLYLTALVLTLTADVLTHSGTFHRIHAGSAVSSVLLVQAWLPPYAMDLNYPGWSLSVEVFFYALFPLLFAGMARLSTQRLIVLTGLVWLVSLAIHRHMVQQIDLGATTDYHALTMYLPALHLNTFLVGMTTGVVFMRHGSWLVRHRNWLLLALLILSVAAGWVIWSQHPVLRFRHNGMAAPLFAMLVLWLSCQSNGLSHGLRHPALIYLGDISYGVYLLQVPVSTLTFYANSRWLHLPTGLHLLTYLFLLCLVAAASYHWIEQPARRFIRQWTLPRFSNADEQVSQSA</sequence>
<dbReference type="Proteomes" id="UP000238375">
    <property type="component" value="Unassembled WGS sequence"/>
</dbReference>
<name>A0A2T0S6P8_9BACT</name>
<feature type="transmembrane region" description="Helical" evidence="1">
    <location>
        <begin position="133"/>
        <end position="156"/>
    </location>
</feature>
<reference evidence="3 4" key="1">
    <citation type="submission" date="2018-03" db="EMBL/GenBank/DDBJ databases">
        <title>Genomic Encyclopedia of Archaeal and Bacterial Type Strains, Phase II (KMG-II): from individual species to whole genera.</title>
        <authorList>
            <person name="Goeker M."/>
        </authorList>
    </citation>
    <scope>NUCLEOTIDE SEQUENCE [LARGE SCALE GENOMIC DNA]</scope>
    <source>
        <strain evidence="3 4">DSM 28354</strain>
    </source>
</reference>
<proteinExistence type="predicted"/>
<keyword evidence="1" id="KW-0812">Transmembrane</keyword>
<feature type="transmembrane region" description="Helical" evidence="1">
    <location>
        <begin position="202"/>
        <end position="219"/>
    </location>
</feature>
<keyword evidence="1" id="KW-0472">Membrane</keyword>
<dbReference type="PANTHER" id="PTHR23028:SF53">
    <property type="entry name" value="ACYL_TRANSF_3 DOMAIN-CONTAINING PROTEIN"/>
    <property type="match status" value="1"/>
</dbReference>
<feature type="transmembrane region" description="Helical" evidence="1">
    <location>
        <begin position="231"/>
        <end position="248"/>
    </location>
</feature>
<feature type="transmembrane region" description="Helical" evidence="1">
    <location>
        <begin position="288"/>
        <end position="306"/>
    </location>
</feature>
<feature type="domain" description="Acyltransferase 3" evidence="2">
    <location>
        <begin position="6"/>
        <end position="338"/>
    </location>
</feature>
<evidence type="ECO:0000313" key="4">
    <source>
        <dbReference type="Proteomes" id="UP000238375"/>
    </source>
</evidence>
<feature type="transmembrane region" description="Helical" evidence="1">
    <location>
        <begin position="260"/>
        <end position="276"/>
    </location>
</feature>
<accession>A0A2T0S6P8</accession>
<keyword evidence="4" id="KW-1185">Reference proteome</keyword>
<dbReference type="InterPro" id="IPR002656">
    <property type="entry name" value="Acyl_transf_3_dom"/>
</dbReference>
<dbReference type="GO" id="GO:0016747">
    <property type="term" value="F:acyltransferase activity, transferring groups other than amino-acyl groups"/>
    <property type="evidence" value="ECO:0007669"/>
    <property type="project" value="InterPro"/>
</dbReference>
<dbReference type="AlphaFoldDB" id="A0A2T0S6P8"/>
<dbReference type="PANTHER" id="PTHR23028">
    <property type="entry name" value="ACETYLTRANSFERASE"/>
    <property type="match status" value="1"/>
</dbReference>
<organism evidence="3 4">
    <name type="scientific">Spirosoma oryzae</name>
    <dbReference type="NCBI Taxonomy" id="1469603"/>
    <lineage>
        <taxon>Bacteria</taxon>
        <taxon>Pseudomonadati</taxon>
        <taxon>Bacteroidota</taxon>
        <taxon>Cytophagia</taxon>
        <taxon>Cytophagales</taxon>
        <taxon>Cytophagaceae</taxon>
        <taxon>Spirosoma</taxon>
    </lineage>
</organism>